<dbReference type="GO" id="GO:0008270">
    <property type="term" value="F:zinc ion binding"/>
    <property type="evidence" value="ECO:0007669"/>
    <property type="project" value="UniProtKB-KW"/>
</dbReference>
<sequence length="439" mass="49426">MPSAMDNQWSSPKFITCPDCGERYDNVHKRRLIDTCGHPRCYSCLFVDKPCPLCQKLPQDPKSRTSSFHAGGSGSDESLNTSVSDNTLTSGNLSKDQSSLSHPDLSEMHKTRAATLPARGFRTDNYFRSLYRYDPHATENTDHRDPKNRHRSVPNYHKSLESLSDQFWKSVERASSPALGRGTISPPRPDDSPPSSIRSSTDDVTSSLARLTVPGSSMSLPRRRSATEVTKISDYVSESQKRNSLRGEGLRKVEIAEVRPRSQSDLIMMKSSQGGNKERQSCTLPRHFYGSDFERNRPASDRSSDTSLPFSDSCSESSGDSDHLAVGNPRSPTYRGITKRWSYDENQNERLKIAEERLLNGLMRSEEAAKRKKITKNPLENVIHWVIEPAKQDRPAPKHTDEVHTESNHPSRPDPPKRSDSSKRINVQKVQEYRAVTSL</sequence>
<evidence type="ECO:0000259" key="5">
    <source>
        <dbReference type="PROSITE" id="PS50089"/>
    </source>
</evidence>
<dbReference type="InterPro" id="IPR001841">
    <property type="entry name" value="Znf_RING"/>
</dbReference>
<name>A0A9X0D5V9_9CNID</name>
<gene>
    <name evidence="6" type="primary">TANC2</name>
    <name evidence="6" type="ORF">OS493_006863</name>
</gene>
<dbReference type="Proteomes" id="UP001163046">
    <property type="component" value="Unassembled WGS sequence"/>
</dbReference>
<feature type="compositionally biased region" description="Low complexity" evidence="4">
    <location>
        <begin position="193"/>
        <end position="203"/>
    </location>
</feature>
<evidence type="ECO:0000313" key="6">
    <source>
        <dbReference type="EMBL" id="KAJ7386833.1"/>
    </source>
</evidence>
<keyword evidence="2" id="KW-0862">Zinc</keyword>
<feature type="region of interest" description="Disordered" evidence="4">
    <location>
        <begin position="387"/>
        <end position="439"/>
    </location>
</feature>
<dbReference type="CDD" id="cd16449">
    <property type="entry name" value="RING-HC"/>
    <property type="match status" value="1"/>
</dbReference>
<accession>A0A9X0D5V9</accession>
<protein>
    <submittedName>
        <fullName evidence="6">Protein tanc2</fullName>
    </submittedName>
</protein>
<dbReference type="AlphaFoldDB" id="A0A9X0D5V9"/>
<dbReference type="PROSITE" id="PS50089">
    <property type="entry name" value="ZF_RING_2"/>
    <property type="match status" value="1"/>
</dbReference>
<feature type="compositionally biased region" description="Polar residues" evidence="4">
    <location>
        <begin position="75"/>
        <end position="101"/>
    </location>
</feature>
<comment type="caution">
    <text evidence="6">The sequence shown here is derived from an EMBL/GenBank/DDBJ whole genome shotgun (WGS) entry which is preliminary data.</text>
</comment>
<feature type="region of interest" description="Disordered" evidence="4">
    <location>
        <begin position="62"/>
        <end position="106"/>
    </location>
</feature>
<organism evidence="6 7">
    <name type="scientific">Desmophyllum pertusum</name>
    <dbReference type="NCBI Taxonomy" id="174260"/>
    <lineage>
        <taxon>Eukaryota</taxon>
        <taxon>Metazoa</taxon>
        <taxon>Cnidaria</taxon>
        <taxon>Anthozoa</taxon>
        <taxon>Hexacorallia</taxon>
        <taxon>Scleractinia</taxon>
        <taxon>Caryophylliina</taxon>
        <taxon>Caryophylliidae</taxon>
        <taxon>Desmophyllum</taxon>
    </lineage>
</organism>
<feature type="region of interest" description="Disordered" evidence="4">
    <location>
        <begin position="271"/>
        <end position="336"/>
    </location>
</feature>
<evidence type="ECO:0000256" key="3">
    <source>
        <dbReference type="PROSITE-ProRule" id="PRU00175"/>
    </source>
</evidence>
<keyword evidence="1 3" id="KW-0479">Metal-binding</keyword>
<keyword evidence="7" id="KW-1185">Reference proteome</keyword>
<evidence type="ECO:0000313" key="7">
    <source>
        <dbReference type="Proteomes" id="UP001163046"/>
    </source>
</evidence>
<dbReference type="SUPFAM" id="SSF57850">
    <property type="entry name" value="RING/U-box"/>
    <property type="match status" value="1"/>
</dbReference>
<feature type="compositionally biased region" description="Basic and acidic residues" evidence="4">
    <location>
        <begin position="292"/>
        <end position="304"/>
    </location>
</feature>
<evidence type="ECO:0000256" key="2">
    <source>
        <dbReference type="ARBA" id="ARBA00022833"/>
    </source>
</evidence>
<feature type="compositionally biased region" description="Basic and acidic residues" evidence="4">
    <location>
        <begin position="390"/>
        <end position="423"/>
    </location>
</feature>
<evidence type="ECO:0000256" key="4">
    <source>
        <dbReference type="SAM" id="MobiDB-lite"/>
    </source>
</evidence>
<feature type="region of interest" description="Disordered" evidence="4">
    <location>
        <begin position="174"/>
        <end position="207"/>
    </location>
</feature>
<feature type="domain" description="RING-type" evidence="5">
    <location>
        <begin position="17"/>
        <end position="55"/>
    </location>
</feature>
<evidence type="ECO:0000256" key="1">
    <source>
        <dbReference type="ARBA" id="ARBA00022771"/>
    </source>
</evidence>
<reference evidence="6" key="1">
    <citation type="submission" date="2023-01" db="EMBL/GenBank/DDBJ databases">
        <title>Genome assembly of the deep-sea coral Lophelia pertusa.</title>
        <authorList>
            <person name="Herrera S."/>
            <person name="Cordes E."/>
        </authorList>
    </citation>
    <scope>NUCLEOTIDE SEQUENCE</scope>
    <source>
        <strain evidence="6">USNM1676648</strain>
        <tissue evidence="6">Polyp</tissue>
    </source>
</reference>
<feature type="compositionally biased region" description="Basic and acidic residues" evidence="4">
    <location>
        <begin position="136"/>
        <end position="145"/>
    </location>
</feature>
<dbReference type="OrthoDB" id="5958958at2759"/>
<dbReference type="EMBL" id="MU825875">
    <property type="protein sequence ID" value="KAJ7386833.1"/>
    <property type="molecule type" value="Genomic_DNA"/>
</dbReference>
<keyword evidence="1 3" id="KW-0863">Zinc-finger</keyword>
<proteinExistence type="predicted"/>
<feature type="region of interest" description="Disordered" evidence="4">
    <location>
        <begin position="136"/>
        <end position="158"/>
    </location>
</feature>